<dbReference type="AlphaFoldDB" id="A0A1V4I826"/>
<comment type="subcellular location">
    <subcellularLocation>
        <location evidence="3">Cytoplasm</location>
    </subcellularLocation>
</comment>
<accession>A0A1V4I826</accession>
<evidence type="ECO:0000313" key="5">
    <source>
        <dbReference type="EMBL" id="OPJ56030.1"/>
    </source>
</evidence>
<keyword evidence="3" id="KW-0963">Cytoplasm</keyword>
<dbReference type="GO" id="GO:0005737">
    <property type="term" value="C:cytoplasm"/>
    <property type="evidence" value="ECO:0007669"/>
    <property type="project" value="UniProtKB-SubCell"/>
</dbReference>
<dbReference type="InterPro" id="IPR016181">
    <property type="entry name" value="Acyl_CoA_acyltransferase"/>
</dbReference>
<evidence type="ECO:0000313" key="6">
    <source>
        <dbReference type="Proteomes" id="UP000190140"/>
    </source>
</evidence>
<evidence type="ECO:0000256" key="1">
    <source>
        <dbReference type="ARBA" id="ARBA00022679"/>
    </source>
</evidence>
<protein>
    <recommendedName>
        <fullName evidence="3">[Ribosomal protein bS18]-alanine N-acetyltransferase</fullName>
        <ecNumber evidence="3">2.3.1.266</ecNumber>
    </recommendedName>
</protein>
<dbReference type="EC" id="2.3.1.266" evidence="3"/>
<keyword evidence="2 5" id="KW-0012">Acyltransferase</keyword>
<dbReference type="RefSeq" id="WP_143715432.1">
    <property type="nucleotide sequence ID" value="NZ_MZGW01000003.1"/>
</dbReference>
<evidence type="ECO:0000256" key="3">
    <source>
        <dbReference type="RuleBase" id="RU363094"/>
    </source>
</evidence>
<evidence type="ECO:0000259" key="4">
    <source>
        <dbReference type="PROSITE" id="PS51186"/>
    </source>
</evidence>
<dbReference type="Pfam" id="PF00583">
    <property type="entry name" value="Acetyltransf_1"/>
    <property type="match status" value="1"/>
</dbReference>
<dbReference type="EMBL" id="MZGW01000003">
    <property type="protein sequence ID" value="OPJ56030.1"/>
    <property type="molecule type" value="Genomic_DNA"/>
</dbReference>
<sequence>MNNIVVRNLRESDIDDLVEIENLVFPIPWNKDAFKKELSNKLARYVVIEYNSKVVAFGGIWLIVDEGHITNIAVHPDYTGKGLGNVVVEGLISECRKNNILSMTLEVRRSNVIAQNLYTKYGFKMVGVRPEYYSDNKEDALIMWKEL</sequence>
<dbReference type="PROSITE" id="PS51186">
    <property type="entry name" value="GNAT"/>
    <property type="match status" value="1"/>
</dbReference>
<dbReference type="InterPro" id="IPR051556">
    <property type="entry name" value="N-term/lysine_N-AcTrnsfr"/>
</dbReference>
<feature type="domain" description="N-acetyltransferase" evidence="4">
    <location>
        <begin position="4"/>
        <end position="147"/>
    </location>
</feature>
<dbReference type="OrthoDB" id="9794566at2"/>
<dbReference type="PANTHER" id="PTHR42919:SF8">
    <property type="entry name" value="N-ALPHA-ACETYLTRANSFERASE 50"/>
    <property type="match status" value="1"/>
</dbReference>
<dbReference type="STRING" id="29349.CLOTH_12080"/>
<name>A0A1V4I826_9FIRM</name>
<dbReference type="GO" id="GO:0008999">
    <property type="term" value="F:protein-N-terminal-alanine acetyltransferase activity"/>
    <property type="evidence" value="ECO:0007669"/>
    <property type="project" value="UniProtKB-EC"/>
</dbReference>
<dbReference type="NCBIfam" id="TIGR01575">
    <property type="entry name" value="rimI"/>
    <property type="match status" value="1"/>
</dbReference>
<proteinExistence type="inferred from homology"/>
<keyword evidence="6" id="KW-1185">Reference proteome</keyword>
<dbReference type="CDD" id="cd04301">
    <property type="entry name" value="NAT_SF"/>
    <property type="match status" value="1"/>
</dbReference>
<dbReference type="PANTHER" id="PTHR42919">
    <property type="entry name" value="N-ALPHA-ACETYLTRANSFERASE"/>
    <property type="match status" value="1"/>
</dbReference>
<dbReference type="InterPro" id="IPR000182">
    <property type="entry name" value="GNAT_dom"/>
</dbReference>
<comment type="function">
    <text evidence="3">Acetylates the N-terminal alanine of ribosomal protein bS18.</text>
</comment>
<comment type="catalytic activity">
    <reaction evidence="3">
        <text>N-terminal L-alanyl-[ribosomal protein bS18] + acetyl-CoA = N-terminal N(alpha)-acetyl-L-alanyl-[ribosomal protein bS18] + CoA + H(+)</text>
        <dbReference type="Rhea" id="RHEA:43756"/>
        <dbReference type="Rhea" id="RHEA-COMP:10676"/>
        <dbReference type="Rhea" id="RHEA-COMP:10677"/>
        <dbReference type="ChEBI" id="CHEBI:15378"/>
        <dbReference type="ChEBI" id="CHEBI:57287"/>
        <dbReference type="ChEBI" id="CHEBI:57288"/>
        <dbReference type="ChEBI" id="CHEBI:64718"/>
        <dbReference type="ChEBI" id="CHEBI:83683"/>
        <dbReference type="EC" id="2.3.1.266"/>
    </reaction>
</comment>
<comment type="caution">
    <text evidence="5">The sequence shown here is derived from an EMBL/GenBank/DDBJ whole genome shotgun (WGS) entry which is preliminary data.</text>
</comment>
<dbReference type="Proteomes" id="UP000190140">
    <property type="component" value="Unassembled WGS sequence"/>
</dbReference>
<dbReference type="SUPFAM" id="SSF55729">
    <property type="entry name" value="Acyl-CoA N-acyltransferases (Nat)"/>
    <property type="match status" value="1"/>
</dbReference>
<dbReference type="InterPro" id="IPR006464">
    <property type="entry name" value="AcTrfase_RimI/Ard1"/>
</dbReference>
<evidence type="ECO:0000256" key="2">
    <source>
        <dbReference type="ARBA" id="ARBA00023315"/>
    </source>
</evidence>
<dbReference type="Gene3D" id="3.40.630.30">
    <property type="match status" value="1"/>
</dbReference>
<comment type="similarity">
    <text evidence="3">Belongs to the acetyltransferase family. RimI subfamily.</text>
</comment>
<keyword evidence="1 5" id="KW-0808">Transferase</keyword>
<reference evidence="5 6" key="1">
    <citation type="submission" date="2017-03" db="EMBL/GenBank/DDBJ databases">
        <title>Genome sequence of Clostridium thermoalcaliphilum DSM 7309.</title>
        <authorList>
            <person name="Poehlein A."/>
            <person name="Daniel R."/>
        </authorList>
    </citation>
    <scope>NUCLEOTIDE SEQUENCE [LARGE SCALE GENOMIC DNA]</scope>
    <source>
        <strain evidence="5 6">DSM 7309</strain>
    </source>
</reference>
<organism evidence="5 6">
    <name type="scientific">Alkalithermobacter paradoxus</name>
    <dbReference type="NCBI Taxonomy" id="29349"/>
    <lineage>
        <taxon>Bacteria</taxon>
        <taxon>Bacillati</taxon>
        <taxon>Bacillota</taxon>
        <taxon>Clostridia</taxon>
        <taxon>Peptostreptococcales</taxon>
        <taxon>Tepidibacteraceae</taxon>
        <taxon>Alkalithermobacter</taxon>
    </lineage>
</organism>
<gene>
    <name evidence="5" type="primary">mshD</name>
    <name evidence="5" type="ORF">CLOTH_12080</name>
</gene>